<reference evidence="1" key="1">
    <citation type="journal article" date="2021" name="Proc. Natl. Acad. Sci. U.S.A.">
        <title>A Catalog of Tens of Thousands of Viruses from Human Metagenomes Reveals Hidden Associations with Chronic Diseases.</title>
        <authorList>
            <person name="Tisza M.J."/>
            <person name="Buck C.B."/>
        </authorList>
    </citation>
    <scope>NUCLEOTIDE SEQUENCE</scope>
    <source>
        <strain evidence="1">CtWWc42</strain>
    </source>
</reference>
<name>A0A8S5R264_9CAUD</name>
<evidence type="ECO:0000313" key="1">
    <source>
        <dbReference type="EMBL" id="DAE25242.1"/>
    </source>
</evidence>
<protein>
    <submittedName>
        <fullName evidence="1">Uncharacterized protein</fullName>
    </submittedName>
</protein>
<proteinExistence type="predicted"/>
<organism evidence="1">
    <name type="scientific">Siphoviridae sp. ctWWc42</name>
    <dbReference type="NCBI Taxonomy" id="2826361"/>
    <lineage>
        <taxon>Viruses</taxon>
        <taxon>Duplodnaviria</taxon>
        <taxon>Heunggongvirae</taxon>
        <taxon>Uroviricota</taxon>
        <taxon>Caudoviricetes</taxon>
    </lineage>
</organism>
<dbReference type="EMBL" id="BK015795">
    <property type="protein sequence ID" value="DAE25242.1"/>
    <property type="molecule type" value="Genomic_DNA"/>
</dbReference>
<accession>A0A8S5R264</accession>
<sequence length="54" mass="6395">MSWKQIEKSREIRLWLRDILIPASVGLVCLYNSAPNFRDWVLDKKGKVISKVRH</sequence>